<dbReference type="EMBL" id="BMUB01000004">
    <property type="protein sequence ID" value="GGU71579.1"/>
    <property type="molecule type" value="Genomic_DNA"/>
</dbReference>
<dbReference type="GeneID" id="97485539"/>
<evidence type="ECO:0000313" key="2">
    <source>
        <dbReference type="Proteomes" id="UP000610124"/>
    </source>
</evidence>
<dbReference type="Proteomes" id="UP000610124">
    <property type="component" value="Unassembled WGS sequence"/>
</dbReference>
<reference evidence="1" key="1">
    <citation type="journal article" date="2014" name="Int. J. Syst. Evol. Microbiol.">
        <title>Complete genome sequence of Corynebacterium casei LMG S-19264T (=DSM 44701T), isolated from a smear-ripened cheese.</title>
        <authorList>
            <consortium name="US DOE Joint Genome Institute (JGI-PGF)"/>
            <person name="Walter F."/>
            <person name="Albersmeier A."/>
            <person name="Kalinowski J."/>
            <person name="Ruckert C."/>
        </authorList>
    </citation>
    <scope>NUCLEOTIDE SEQUENCE</scope>
    <source>
        <strain evidence="1">JCM 4434</strain>
    </source>
</reference>
<sequence>MATVGHRTRFFDHRLPSLYAGRYAATVSEDIQGLNTGSTLPDRVQRFDVRQPRFSIASSEVQAAYPVPGAIGTYSQILPHITLDAPALPWARRLKGTAEGVPWVALLLFGEGELPGDREAVGVVTVSTVAQLLDGEAGAGRAPDIDPGSLLPGEDEEACRSILVPAELFAAIRPEPAELALLAHIREGGPPDADHVRVAGTDPEPLTEDLNAVVVANRFPPATGGQQVVHLVSLEGFEPYLTGTAPPAEGLRLVSLQTWSFETLADSGIGFGDVVANLAAATDTLLRLPLSGGGADGDVPQRLASGATALPHRLESGERSFAFYRGPLTATPAQALPAPADPRLESAGEALVYLRAHGVFDTGYASAFSLGRTLALADAPFRGKLLEFRKAARRAVRRLATRPELVTSARTVRQAADQLNANPQRAAFDRLISTALPAALARTGADLAAAEHRPAARTAAALPLAAGDLRAQLASERVREVLRESTDPEREPVQDWLAELSRLEMIPFDHLVPDPRMLPPESIRFAHLDAEWIRAAVDGALSVGVGHALDADLNQLAAEVPAPPACAVLIRSELIPNWPRTIMTALAGEDVVEPVHRLHYGSDVLLLLFPRVIDAFALAEPPQGLHFGISDNGTIELRRLTGDIGHPMGDFPEEYGFRRFLRAGGRDVLDVTGDLLTELAAAHERETLSPAQFALQMTKAPQLQLFVRP</sequence>
<dbReference type="RefSeq" id="WP_030289727.1">
    <property type="nucleotide sequence ID" value="NZ_BMUB01000004.1"/>
</dbReference>
<gene>
    <name evidence="1" type="ORF">GCM10010502_24230</name>
</gene>
<dbReference type="AlphaFoldDB" id="A0A8H9HKL8"/>
<name>A0A8H9HKL8_KITAU</name>
<proteinExistence type="predicted"/>
<organism evidence="1 2">
    <name type="scientific">Kitasatospora aureofaciens</name>
    <name type="common">Streptomyces aureofaciens</name>
    <dbReference type="NCBI Taxonomy" id="1894"/>
    <lineage>
        <taxon>Bacteria</taxon>
        <taxon>Bacillati</taxon>
        <taxon>Actinomycetota</taxon>
        <taxon>Actinomycetes</taxon>
        <taxon>Kitasatosporales</taxon>
        <taxon>Streptomycetaceae</taxon>
        <taxon>Kitasatospora</taxon>
    </lineage>
</organism>
<comment type="caution">
    <text evidence="1">The sequence shown here is derived from an EMBL/GenBank/DDBJ whole genome shotgun (WGS) entry which is preliminary data.</text>
</comment>
<protein>
    <submittedName>
        <fullName evidence="1">Uncharacterized protein</fullName>
    </submittedName>
</protein>
<accession>A0A8H9HKL8</accession>
<reference evidence="1" key="2">
    <citation type="submission" date="2020-09" db="EMBL/GenBank/DDBJ databases">
        <authorList>
            <person name="Sun Q."/>
            <person name="Ohkuma M."/>
        </authorList>
    </citation>
    <scope>NUCLEOTIDE SEQUENCE</scope>
    <source>
        <strain evidence="1">JCM 4434</strain>
    </source>
</reference>
<evidence type="ECO:0000313" key="1">
    <source>
        <dbReference type="EMBL" id="GGU71579.1"/>
    </source>
</evidence>